<evidence type="ECO:0000256" key="1">
    <source>
        <dbReference type="ARBA" id="ARBA00022946"/>
    </source>
</evidence>
<organism evidence="2 3">
    <name type="scientific">Roseimaritima multifibrata</name>
    <dbReference type="NCBI Taxonomy" id="1930274"/>
    <lineage>
        <taxon>Bacteria</taxon>
        <taxon>Pseudomonadati</taxon>
        <taxon>Planctomycetota</taxon>
        <taxon>Planctomycetia</taxon>
        <taxon>Pirellulales</taxon>
        <taxon>Pirellulaceae</taxon>
        <taxon>Roseimaritima</taxon>
    </lineage>
</organism>
<keyword evidence="1" id="KW-0809">Transit peptide</keyword>
<keyword evidence="3" id="KW-1185">Reference proteome</keyword>
<gene>
    <name evidence="2" type="ORF">FF011L_38280</name>
</gene>
<dbReference type="InterPro" id="IPR045179">
    <property type="entry name" value="YgfZ/GcvT"/>
</dbReference>
<dbReference type="EMBL" id="CP036262">
    <property type="protein sequence ID" value="QDS95044.1"/>
    <property type="molecule type" value="Genomic_DNA"/>
</dbReference>
<dbReference type="SUPFAM" id="SSF103025">
    <property type="entry name" value="Folate-binding domain"/>
    <property type="match status" value="1"/>
</dbReference>
<evidence type="ECO:0000313" key="3">
    <source>
        <dbReference type="Proteomes" id="UP000320672"/>
    </source>
</evidence>
<protein>
    <submittedName>
        <fullName evidence="2">Putative global regulator</fullName>
    </submittedName>
</protein>
<accession>A0A517MJK8</accession>
<dbReference type="RefSeq" id="WP_218932709.1">
    <property type="nucleotide sequence ID" value="NZ_CP036262.1"/>
</dbReference>
<reference evidence="2 3" key="1">
    <citation type="submission" date="2019-02" db="EMBL/GenBank/DDBJ databases">
        <title>Deep-cultivation of Planctomycetes and their phenomic and genomic characterization uncovers novel biology.</title>
        <authorList>
            <person name="Wiegand S."/>
            <person name="Jogler M."/>
            <person name="Boedeker C."/>
            <person name="Pinto D."/>
            <person name="Vollmers J."/>
            <person name="Rivas-Marin E."/>
            <person name="Kohn T."/>
            <person name="Peeters S.H."/>
            <person name="Heuer A."/>
            <person name="Rast P."/>
            <person name="Oberbeckmann S."/>
            <person name="Bunk B."/>
            <person name="Jeske O."/>
            <person name="Meyerdierks A."/>
            <person name="Storesund J.E."/>
            <person name="Kallscheuer N."/>
            <person name="Luecker S."/>
            <person name="Lage O.M."/>
            <person name="Pohl T."/>
            <person name="Merkel B.J."/>
            <person name="Hornburger P."/>
            <person name="Mueller R.-W."/>
            <person name="Bruemmer F."/>
            <person name="Labrenz M."/>
            <person name="Spormann A.M."/>
            <person name="Op den Camp H."/>
            <person name="Overmann J."/>
            <person name="Amann R."/>
            <person name="Jetten M.S.M."/>
            <person name="Mascher T."/>
            <person name="Medema M.H."/>
            <person name="Devos D.P."/>
            <person name="Kaster A.-K."/>
            <person name="Ovreas L."/>
            <person name="Rohde M."/>
            <person name="Galperin M.Y."/>
            <person name="Jogler C."/>
        </authorList>
    </citation>
    <scope>NUCLEOTIDE SEQUENCE [LARGE SCALE GENOMIC DNA]</scope>
    <source>
        <strain evidence="2 3">FF011L</strain>
    </source>
</reference>
<dbReference type="InterPro" id="IPR017703">
    <property type="entry name" value="YgfZ/GCV_T_CS"/>
</dbReference>
<evidence type="ECO:0000313" key="2">
    <source>
        <dbReference type="EMBL" id="QDS95044.1"/>
    </source>
</evidence>
<dbReference type="PANTHER" id="PTHR22602:SF0">
    <property type="entry name" value="TRANSFERASE CAF17, MITOCHONDRIAL-RELATED"/>
    <property type="match status" value="1"/>
</dbReference>
<dbReference type="NCBIfam" id="TIGR03317">
    <property type="entry name" value="ygfZ_signature"/>
    <property type="match status" value="1"/>
</dbReference>
<name>A0A517MJK8_9BACT</name>
<dbReference type="PIRSF" id="PIRSF006487">
    <property type="entry name" value="GcvT"/>
    <property type="match status" value="1"/>
</dbReference>
<dbReference type="InterPro" id="IPR027266">
    <property type="entry name" value="TrmE/GcvT-like"/>
</dbReference>
<proteinExistence type="predicted"/>
<dbReference type="AlphaFoldDB" id="A0A517MJK8"/>
<dbReference type="PANTHER" id="PTHR22602">
    <property type="entry name" value="TRANSFERASE CAF17, MITOCHONDRIAL-RELATED"/>
    <property type="match status" value="1"/>
</dbReference>
<dbReference type="Gene3D" id="3.30.1360.120">
    <property type="entry name" value="Probable tRNA modification gtpase trme, domain 1"/>
    <property type="match status" value="1"/>
</dbReference>
<dbReference type="Proteomes" id="UP000320672">
    <property type="component" value="Chromosome"/>
</dbReference>
<dbReference type="GO" id="GO:0016226">
    <property type="term" value="P:iron-sulfur cluster assembly"/>
    <property type="evidence" value="ECO:0007669"/>
    <property type="project" value="TreeGrafter"/>
</dbReference>
<sequence>MFFKINEATVVDVLGVDAVTILNNLCTANLKLLDVGHGVETFVTEVRGRTLAHGCLFKNSTGFRFFGSPGQAEVLLGHIDRYTIREDCHPAEVESWAPGYLVSGDGAARLTKEWGLVAGEPPLLANQSYDLQGHVVQVYEIPWLGSGGWLCMPEDPQHGLLEFFAQQSIAEGDAVEFEKRRIAARFPWYGVDIDDSQLPQEADRNEQTISFTKGCYLGQETVARLDALGQVQKKIVRWQIDTTEPIAPGTDLLDGEKKVGKITSSVVDQGKTFALGFARRSHFDPGSQARCGDYEATVL</sequence>
<dbReference type="KEGG" id="rml:FF011L_38280"/>